<keyword evidence="3" id="KW-1185">Reference proteome</keyword>
<gene>
    <name evidence="2" type="ORF">ALC56_04394</name>
</gene>
<feature type="region of interest" description="Disordered" evidence="1">
    <location>
        <begin position="1"/>
        <end position="105"/>
    </location>
</feature>
<sequence>MYGARIRAHKSARRSHRRVAGIGVAAEYRMRERHVGRGGREGGREERRKDAEGRKKPGEYGRADGERDGMAWERNGVPSPSMQQKSFRPEDVSQSPASGRETATSATITRTASTATPTLQCDVAIPTGNSPWCGRDAQGADETDFRGTFLRIVPPTGCRSTRETVSKAVITLRVCWLRFPVDGSILANHNASKFVLAAP</sequence>
<protein>
    <submittedName>
        <fullName evidence="2">Uncharacterized protein</fullName>
    </submittedName>
</protein>
<organism evidence="2 3">
    <name type="scientific">Trachymyrmex septentrionalis</name>
    <dbReference type="NCBI Taxonomy" id="34720"/>
    <lineage>
        <taxon>Eukaryota</taxon>
        <taxon>Metazoa</taxon>
        <taxon>Ecdysozoa</taxon>
        <taxon>Arthropoda</taxon>
        <taxon>Hexapoda</taxon>
        <taxon>Insecta</taxon>
        <taxon>Pterygota</taxon>
        <taxon>Neoptera</taxon>
        <taxon>Endopterygota</taxon>
        <taxon>Hymenoptera</taxon>
        <taxon>Apocrita</taxon>
        <taxon>Aculeata</taxon>
        <taxon>Formicoidea</taxon>
        <taxon>Formicidae</taxon>
        <taxon>Myrmicinae</taxon>
        <taxon>Trachymyrmex</taxon>
    </lineage>
</organism>
<feature type="compositionally biased region" description="Basic residues" evidence="1">
    <location>
        <begin position="1"/>
        <end position="19"/>
    </location>
</feature>
<feature type="compositionally biased region" description="Polar residues" evidence="1">
    <location>
        <begin position="78"/>
        <end position="97"/>
    </location>
</feature>
<accession>A0A195FLF4</accession>
<proteinExistence type="predicted"/>
<dbReference type="Proteomes" id="UP000078541">
    <property type="component" value="Unassembled WGS sequence"/>
</dbReference>
<reference evidence="2 3" key="1">
    <citation type="submission" date="2016-03" db="EMBL/GenBank/DDBJ databases">
        <title>Trachymyrmex septentrionalis WGS genome.</title>
        <authorList>
            <person name="Nygaard S."/>
            <person name="Hu H."/>
            <person name="Boomsma J."/>
            <person name="Zhang G."/>
        </authorList>
    </citation>
    <scope>NUCLEOTIDE SEQUENCE [LARGE SCALE GENOMIC DNA]</scope>
    <source>
        <strain evidence="2">Tsep2-gDNA-1</strain>
        <tissue evidence="2">Whole body</tissue>
    </source>
</reference>
<evidence type="ECO:0000256" key="1">
    <source>
        <dbReference type="SAM" id="MobiDB-lite"/>
    </source>
</evidence>
<name>A0A195FLF4_9HYME</name>
<evidence type="ECO:0000313" key="2">
    <source>
        <dbReference type="EMBL" id="KYN41243.1"/>
    </source>
</evidence>
<dbReference type="EMBL" id="KQ981490">
    <property type="protein sequence ID" value="KYN41243.1"/>
    <property type="molecule type" value="Genomic_DNA"/>
</dbReference>
<dbReference type="AlphaFoldDB" id="A0A195FLF4"/>
<evidence type="ECO:0000313" key="3">
    <source>
        <dbReference type="Proteomes" id="UP000078541"/>
    </source>
</evidence>
<feature type="compositionally biased region" description="Basic and acidic residues" evidence="1">
    <location>
        <begin position="28"/>
        <end position="71"/>
    </location>
</feature>